<evidence type="ECO:0000256" key="13">
    <source>
        <dbReference type="ARBA" id="ARBA00023136"/>
    </source>
</evidence>
<evidence type="ECO:0000256" key="2">
    <source>
        <dbReference type="ARBA" id="ARBA00003690"/>
    </source>
</evidence>
<dbReference type="STRING" id="543379.A0A232F2I2"/>
<dbReference type="Pfam" id="PF00067">
    <property type="entry name" value="p450"/>
    <property type="match status" value="2"/>
</dbReference>
<dbReference type="AlphaFoldDB" id="A0A232F2I2"/>
<dbReference type="InterPro" id="IPR050196">
    <property type="entry name" value="Cytochrome_P450_Monoox"/>
</dbReference>
<keyword evidence="7 14" id="KW-0479">Metal-binding</keyword>
<keyword evidence="6 14" id="KW-0349">Heme</keyword>
<protein>
    <recommendedName>
        <fullName evidence="18">Cytochrome P450</fullName>
    </recommendedName>
</protein>
<accession>A0A232F2I2</accession>
<keyword evidence="9" id="KW-0492">Microsome</keyword>
<dbReference type="GO" id="GO:0004497">
    <property type="term" value="F:monooxygenase activity"/>
    <property type="evidence" value="ECO:0007669"/>
    <property type="project" value="UniProtKB-KW"/>
</dbReference>
<dbReference type="PANTHER" id="PTHR24291:SF189">
    <property type="entry name" value="CYTOCHROME P450 4C3-RELATED"/>
    <property type="match status" value="1"/>
</dbReference>
<evidence type="ECO:0000256" key="14">
    <source>
        <dbReference type="PIRSR" id="PIRSR602401-1"/>
    </source>
</evidence>
<dbReference type="InterPro" id="IPR036396">
    <property type="entry name" value="Cyt_P450_sf"/>
</dbReference>
<evidence type="ECO:0008006" key="18">
    <source>
        <dbReference type="Google" id="ProtNLM"/>
    </source>
</evidence>
<evidence type="ECO:0000256" key="10">
    <source>
        <dbReference type="ARBA" id="ARBA00023002"/>
    </source>
</evidence>
<dbReference type="PRINTS" id="PR00463">
    <property type="entry name" value="EP450I"/>
</dbReference>
<dbReference type="PROSITE" id="PS00086">
    <property type="entry name" value="CYTOCHROME_P450"/>
    <property type="match status" value="1"/>
</dbReference>
<keyword evidence="17" id="KW-1185">Reference proteome</keyword>
<evidence type="ECO:0000256" key="11">
    <source>
        <dbReference type="ARBA" id="ARBA00023004"/>
    </source>
</evidence>
<organism evidence="16 17">
    <name type="scientific">Trichomalopsis sarcophagae</name>
    <dbReference type="NCBI Taxonomy" id="543379"/>
    <lineage>
        <taxon>Eukaryota</taxon>
        <taxon>Metazoa</taxon>
        <taxon>Ecdysozoa</taxon>
        <taxon>Arthropoda</taxon>
        <taxon>Hexapoda</taxon>
        <taxon>Insecta</taxon>
        <taxon>Pterygota</taxon>
        <taxon>Neoptera</taxon>
        <taxon>Endopterygota</taxon>
        <taxon>Hymenoptera</taxon>
        <taxon>Apocrita</taxon>
        <taxon>Proctotrupomorpha</taxon>
        <taxon>Chalcidoidea</taxon>
        <taxon>Pteromalidae</taxon>
        <taxon>Pteromalinae</taxon>
        <taxon>Trichomalopsis</taxon>
    </lineage>
</organism>
<keyword evidence="10 15" id="KW-0560">Oxidoreductase</keyword>
<dbReference type="CDD" id="cd20628">
    <property type="entry name" value="CYP4"/>
    <property type="match status" value="1"/>
</dbReference>
<evidence type="ECO:0000256" key="9">
    <source>
        <dbReference type="ARBA" id="ARBA00022848"/>
    </source>
</evidence>
<evidence type="ECO:0000256" key="12">
    <source>
        <dbReference type="ARBA" id="ARBA00023033"/>
    </source>
</evidence>
<comment type="cofactor">
    <cofactor evidence="1 14">
        <name>heme</name>
        <dbReference type="ChEBI" id="CHEBI:30413"/>
    </cofactor>
</comment>
<dbReference type="PRINTS" id="PR00385">
    <property type="entry name" value="P450"/>
</dbReference>
<feature type="binding site" description="axial binding residue" evidence="14">
    <location>
        <position position="480"/>
    </location>
    <ligand>
        <name>heme</name>
        <dbReference type="ChEBI" id="CHEBI:30413"/>
    </ligand>
    <ligandPart>
        <name>Fe</name>
        <dbReference type="ChEBI" id="CHEBI:18248"/>
    </ligandPart>
</feature>
<dbReference type="GO" id="GO:0020037">
    <property type="term" value="F:heme binding"/>
    <property type="evidence" value="ECO:0007669"/>
    <property type="project" value="InterPro"/>
</dbReference>
<evidence type="ECO:0000256" key="1">
    <source>
        <dbReference type="ARBA" id="ARBA00001971"/>
    </source>
</evidence>
<keyword evidence="8" id="KW-0256">Endoplasmic reticulum</keyword>
<dbReference type="EMBL" id="NNAY01001168">
    <property type="protein sequence ID" value="OXU24905.1"/>
    <property type="molecule type" value="Genomic_DNA"/>
</dbReference>
<dbReference type="OrthoDB" id="1470350at2759"/>
<comment type="similarity">
    <text evidence="5 15">Belongs to the cytochrome P450 family.</text>
</comment>
<name>A0A232F2I2_9HYME</name>
<gene>
    <name evidence="16" type="ORF">TSAR_006903</name>
</gene>
<dbReference type="Gene3D" id="1.10.630.10">
    <property type="entry name" value="Cytochrome P450"/>
    <property type="match status" value="1"/>
</dbReference>
<evidence type="ECO:0000256" key="5">
    <source>
        <dbReference type="ARBA" id="ARBA00010617"/>
    </source>
</evidence>
<dbReference type="InterPro" id="IPR002401">
    <property type="entry name" value="Cyt_P450_E_grp-I"/>
</dbReference>
<keyword evidence="11 14" id="KW-0408">Iron</keyword>
<sequence length="543" mass="62370">MALAISALLAVGLLFTALAFVIGHYLRKIRLYRESAKFPGPPALPFIGNAHFFMGSTEDILSKCQELLDTYPSPFRVWLADRLFYAVYDPEQLKTIFLSPKTIEKEELYKFAEPWLGTGLFTAPASKWRIHRKLIMPTFNPRILESFVEVFSVQSEVMIKEMEVELNGGEFDIFHYVSLCTLDIICETAMGVRSRAQTQRNSPYVESAKRLFEIVYSRMFKIWLHPDIIFNNTRLGKDQRECIKYVHSLTDDVSAQIGGIEIFFNRSALRYSARLTLQVIKRKKQAFEGNGTVEGTNGKLPQVEGKRKAFLDLLMELSHEGTKFTDEELREEVDTMMIAGNDTTATVNCFVMLMLASHPEIQDKVYEELCEIYGSEDPSSVLVRHEDLHRMEYLERVIKETMRIFPVGPVLVRRVTDDLNIGDYTLTKGSSVVLGIIKTHRSEEYWTDPLTFNPDRFLPEECAKRHPYTYIPFSAGPRNCLGMKYAMMAMKALLATVIRKYVIKKDNALPVQDIKLKADVMLKPVEPITIRIERRIHGKDRTN</sequence>
<keyword evidence="12 15" id="KW-0503">Monooxygenase</keyword>
<dbReference type="InterPro" id="IPR001128">
    <property type="entry name" value="Cyt_P450"/>
</dbReference>
<comment type="function">
    <text evidence="2">May be involved in the metabolism of insect hormones and in the breakdown of synthetic insecticides.</text>
</comment>
<reference evidence="16 17" key="1">
    <citation type="journal article" date="2017" name="Curr. Biol.">
        <title>The Evolution of Venom by Co-option of Single-Copy Genes.</title>
        <authorList>
            <person name="Martinson E.O."/>
            <person name="Mrinalini"/>
            <person name="Kelkar Y.D."/>
            <person name="Chang C.H."/>
            <person name="Werren J.H."/>
        </authorList>
    </citation>
    <scope>NUCLEOTIDE SEQUENCE [LARGE SCALE GENOMIC DNA]</scope>
    <source>
        <strain evidence="16 17">Alberta</strain>
        <tissue evidence="16">Whole body</tissue>
    </source>
</reference>
<proteinExistence type="inferred from homology"/>
<evidence type="ECO:0000256" key="6">
    <source>
        <dbReference type="ARBA" id="ARBA00022617"/>
    </source>
</evidence>
<dbReference type="InterPro" id="IPR017972">
    <property type="entry name" value="Cyt_P450_CS"/>
</dbReference>
<dbReference type="Proteomes" id="UP000215335">
    <property type="component" value="Unassembled WGS sequence"/>
</dbReference>
<dbReference type="PANTHER" id="PTHR24291">
    <property type="entry name" value="CYTOCHROME P450 FAMILY 4"/>
    <property type="match status" value="1"/>
</dbReference>
<evidence type="ECO:0000256" key="4">
    <source>
        <dbReference type="ARBA" id="ARBA00004406"/>
    </source>
</evidence>
<evidence type="ECO:0000256" key="8">
    <source>
        <dbReference type="ARBA" id="ARBA00022824"/>
    </source>
</evidence>
<evidence type="ECO:0000313" key="17">
    <source>
        <dbReference type="Proteomes" id="UP000215335"/>
    </source>
</evidence>
<dbReference type="GO" id="GO:0005789">
    <property type="term" value="C:endoplasmic reticulum membrane"/>
    <property type="evidence" value="ECO:0007669"/>
    <property type="project" value="UniProtKB-SubCell"/>
</dbReference>
<evidence type="ECO:0000256" key="7">
    <source>
        <dbReference type="ARBA" id="ARBA00022723"/>
    </source>
</evidence>
<dbReference type="SUPFAM" id="SSF48264">
    <property type="entry name" value="Cytochrome P450"/>
    <property type="match status" value="1"/>
</dbReference>
<dbReference type="GO" id="GO:0016705">
    <property type="term" value="F:oxidoreductase activity, acting on paired donors, with incorporation or reduction of molecular oxygen"/>
    <property type="evidence" value="ECO:0007669"/>
    <property type="project" value="InterPro"/>
</dbReference>
<comment type="subcellular location">
    <subcellularLocation>
        <location evidence="4">Endoplasmic reticulum membrane</location>
        <topology evidence="4">Peripheral membrane protein</topology>
    </subcellularLocation>
    <subcellularLocation>
        <location evidence="3">Microsome membrane</location>
        <topology evidence="3">Peripheral membrane protein</topology>
    </subcellularLocation>
</comment>
<evidence type="ECO:0000313" key="16">
    <source>
        <dbReference type="EMBL" id="OXU24905.1"/>
    </source>
</evidence>
<keyword evidence="13" id="KW-0472">Membrane</keyword>
<evidence type="ECO:0000256" key="3">
    <source>
        <dbReference type="ARBA" id="ARBA00004174"/>
    </source>
</evidence>
<comment type="caution">
    <text evidence="16">The sequence shown here is derived from an EMBL/GenBank/DDBJ whole genome shotgun (WGS) entry which is preliminary data.</text>
</comment>
<evidence type="ECO:0000256" key="15">
    <source>
        <dbReference type="RuleBase" id="RU000461"/>
    </source>
</evidence>
<dbReference type="GO" id="GO:0005506">
    <property type="term" value="F:iron ion binding"/>
    <property type="evidence" value="ECO:0007669"/>
    <property type="project" value="InterPro"/>
</dbReference>